<proteinExistence type="predicted"/>
<dbReference type="InterPro" id="IPR036439">
    <property type="entry name" value="Dockerin_dom_sf"/>
</dbReference>
<keyword evidence="1" id="KW-0732">Signal</keyword>
<sequence length="106" mass="11813">MNKLFKKLLITATAILSVICYSTTAAFAAGFDVNNDDSVSVNDVTFLQSEISEFTDNMYYDLNNDGRIDVNDVSFLQIEISNQSVENNTQISISTKEYCKNVGDTF</sequence>
<comment type="caution">
    <text evidence="2">The sequence shown here is derived from an EMBL/GenBank/DDBJ whole genome shotgun (WGS) entry which is preliminary data.</text>
</comment>
<dbReference type="RefSeq" id="WP_249377502.1">
    <property type="nucleotide sequence ID" value="NZ_SNUZ01000044.1"/>
</dbReference>
<evidence type="ECO:0000313" key="2">
    <source>
        <dbReference type="EMBL" id="MCL3788709.1"/>
    </source>
</evidence>
<dbReference type="EMBL" id="SNUZ01000044">
    <property type="protein sequence ID" value="MCL3788709.1"/>
    <property type="molecule type" value="Genomic_DNA"/>
</dbReference>
<dbReference type="SUPFAM" id="SSF63446">
    <property type="entry name" value="Type I dockerin domain"/>
    <property type="match status" value="1"/>
</dbReference>
<dbReference type="PROSITE" id="PS00018">
    <property type="entry name" value="EF_HAND_1"/>
    <property type="match status" value="1"/>
</dbReference>
<feature type="signal peptide" evidence="1">
    <location>
        <begin position="1"/>
        <end position="28"/>
    </location>
</feature>
<dbReference type="Proteomes" id="UP001056693">
    <property type="component" value="Unassembled WGS sequence"/>
</dbReference>
<feature type="chain" id="PRO_5046309825" description="Dockerin domain-containing protein" evidence="1">
    <location>
        <begin position="29"/>
        <end position="106"/>
    </location>
</feature>
<gene>
    <name evidence="2" type="ORF">E2N93_12160</name>
</gene>
<evidence type="ECO:0000256" key="1">
    <source>
        <dbReference type="SAM" id="SignalP"/>
    </source>
</evidence>
<dbReference type="InterPro" id="IPR018247">
    <property type="entry name" value="EF_Hand_1_Ca_BS"/>
</dbReference>
<accession>A0ABT0NMB4</accession>
<dbReference type="Gene3D" id="1.10.1330.10">
    <property type="entry name" value="Dockerin domain"/>
    <property type="match status" value="1"/>
</dbReference>
<dbReference type="InterPro" id="IPR002105">
    <property type="entry name" value="Dockerin_1_rpt"/>
</dbReference>
<name>A0ABT0NMB4_9FIRM</name>
<keyword evidence="3" id="KW-1185">Reference proteome</keyword>
<reference evidence="2 3" key="1">
    <citation type="submission" date="2019-03" db="EMBL/GenBank/DDBJ databases">
        <authorList>
            <person name="Molinero N."/>
            <person name="Sanchez B."/>
            <person name="Walker A."/>
            <person name="Duncan S."/>
            <person name="Delgado S."/>
            <person name="Margolles A."/>
        </authorList>
    </citation>
    <scope>NUCLEOTIDE SEQUENCE [LARGE SCALE GENOMIC DNA]</scope>
    <source>
        <strain evidence="2 3">IPLA60002</strain>
    </source>
</reference>
<protein>
    <recommendedName>
        <fullName evidence="4">Dockerin domain-containing protein</fullName>
    </recommendedName>
</protein>
<dbReference type="Pfam" id="PF00404">
    <property type="entry name" value="Dockerin_1"/>
    <property type="match status" value="1"/>
</dbReference>
<evidence type="ECO:0000313" key="3">
    <source>
        <dbReference type="Proteomes" id="UP001056693"/>
    </source>
</evidence>
<organism evidence="2 3">
    <name type="scientific">Ruminococcus bromii</name>
    <dbReference type="NCBI Taxonomy" id="40518"/>
    <lineage>
        <taxon>Bacteria</taxon>
        <taxon>Bacillati</taxon>
        <taxon>Bacillota</taxon>
        <taxon>Clostridia</taxon>
        <taxon>Eubacteriales</taxon>
        <taxon>Oscillospiraceae</taxon>
        <taxon>Ruminococcus</taxon>
    </lineage>
</organism>
<evidence type="ECO:0008006" key="4">
    <source>
        <dbReference type="Google" id="ProtNLM"/>
    </source>
</evidence>
<feature type="non-terminal residue" evidence="2">
    <location>
        <position position="106"/>
    </location>
</feature>